<keyword evidence="3" id="KW-1185">Reference proteome</keyword>
<keyword evidence="1" id="KW-0732">Signal</keyword>
<proteinExistence type="predicted"/>
<protein>
    <submittedName>
        <fullName evidence="2">DUF4148 domain-containing protein</fullName>
    </submittedName>
</protein>
<comment type="caution">
    <text evidence="2">The sequence shown here is derived from an EMBL/GenBank/DDBJ whole genome shotgun (WGS) entry which is preliminary data.</text>
</comment>
<feature type="signal peptide" evidence="1">
    <location>
        <begin position="1"/>
        <end position="31"/>
    </location>
</feature>
<name>A0A8J7EZ45_9CYAN</name>
<dbReference type="AlphaFoldDB" id="A0A8J7EZ45"/>
<gene>
    <name evidence="2" type="ORF">IQ247_01050</name>
</gene>
<sequence>MNFSKLTRKLTLFILPVAISSSVMLPTSVYAQRNPSQPVSRKQVLSKLIDTVCENYPVNSKKYGGCMTLTLITVSTANKLKIPATGFNFNNKLQSKKFILQTMDQLAEDNVFLSALRTTSSNLTLEERTGIVSNSILNYGRLKQIGYY</sequence>
<evidence type="ECO:0000313" key="3">
    <source>
        <dbReference type="Proteomes" id="UP000620559"/>
    </source>
</evidence>
<organism evidence="2 3">
    <name type="scientific">Plectonema cf. radiosum LEGE 06105</name>
    <dbReference type="NCBI Taxonomy" id="945769"/>
    <lineage>
        <taxon>Bacteria</taxon>
        <taxon>Bacillati</taxon>
        <taxon>Cyanobacteriota</taxon>
        <taxon>Cyanophyceae</taxon>
        <taxon>Oscillatoriophycideae</taxon>
        <taxon>Oscillatoriales</taxon>
        <taxon>Microcoleaceae</taxon>
        <taxon>Plectonema</taxon>
    </lineage>
</organism>
<dbReference type="Proteomes" id="UP000620559">
    <property type="component" value="Unassembled WGS sequence"/>
</dbReference>
<accession>A0A8J7EZ45</accession>
<reference evidence="2" key="1">
    <citation type="submission" date="2020-10" db="EMBL/GenBank/DDBJ databases">
        <authorList>
            <person name="Castelo-Branco R."/>
            <person name="Eusebio N."/>
            <person name="Adriana R."/>
            <person name="Vieira A."/>
            <person name="Brugerolle De Fraissinette N."/>
            <person name="Rezende De Castro R."/>
            <person name="Schneider M.P."/>
            <person name="Vasconcelos V."/>
            <person name="Leao P.N."/>
        </authorList>
    </citation>
    <scope>NUCLEOTIDE SEQUENCE</scope>
    <source>
        <strain evidence="2">LEGE 06105</strain>
    </source>
</reference>
<evidence type="ECO:0000313" key="2">
    <source>
        <dbReference type="EMBL" id="MBE9211320.1"/>
    </source>
</evidence>
<feature type="chain" id="PRO_5035262951" evidence="1">
    <location>
        <begin position="32"/>
        <end position="148"/>
    </location>
</feature>
<evidence type="ECO:0000256" key="1">
    <source>
        <dbReference type="SAM" id="SignalP"/>
    </source>
</evidence>
<dbReference type="RefSeq" id="WP_193916015.1">
    <property type="nucleotide sequence ID" value="NZ_JADEWL010000002.1"/>
</dbReference>
<dbReference type="EMBL" id="JADEWL010000002">
    <property type="protein sequence ID" value="MBE9211320.1"/>
    <property type="molecule type" value="Genomic_DNA"/>
</dbReference>